<proteinExistence type="predicted"/>
<gene>
    <name evidence="1" type="ORF">BDR25DRAFT_308192</name>
</gene>
<evidence type="ECO:0000313" key="1">
    <source>
        <dbReference type="EMBL" id="KAF2462679.1"/>
    </source>
</evidence>
<protein>
    <submittedName>
        <fullName evidence="1">Uncharacterized protein</fullName>
    </submittedName>
</protein>
<dbReference type="Proteomes" id="UP000799755">
    <property type="component" value="Unassembled WGS sequence"/>
</dbReference>
<comment type="caution">
    <text evidence="1">The sequence shown here is derived from an EMBL/GenBank/DDBJ whole genome shotgun (WGS) entry which is preliminary data.</text>
</comment>
<keyword evidence="2" id="KW-1185">Reference proteome</keyword>
<reference evidence="1" key="1">
    <citation type="journal article" date="2020" name="Stud. Mycol.">
        <title>101 Dothideomycetes genomes: a test case for predicting lifestyles and emergence of pathogens.</title>
        <authorList>
            <person name="Haridas S."/>
            <person name="Albert R."/>
            <person name="Binder M."/>
            <person name="Bloem J."/>
            <person name="Labutti K."/>
            <person name="Salamov A."/>
            <person name="Andreopoulos B."/>
            <person name="Baker S."/>
            <person name="Barry K."/>
            <person name="Bills G."/>
            <person name="Bluhm B."/>
            <person name="Cannon C."/>
            <person name="Castanera R."/>
            <person name="Culley D."/>
            <person name="Daum C."/>
            <person name="Ezra D."/>
            <person name="Gonzalez J."/>
            <person name="Henrissat B."/>
            <person name="Kuo A."/>
            <person name="Liang C."/>
            <person name="Lipzen A."/>
            <person name="Lutzoni F."/>
            <person name="Magnuson J."/>
            <person name="Mondo S."/>
            <person name="Nolan M."/>
            <person name="Ohm R."/>
            <person name="Pangilinan J."/>
            <person name="Park H.-J."/>
            <person name="Ramirez L."/>
            <person name="Alfaro M."/>
            <person name="Sun H."/>
            <person name="Tritt A."/>
            <person name="Yoshinaga Y."/>
            <person name="Zwiers L.-H."/>
            <person name="Turgeon B."/>
            <person name="Goodwin S."/>
            <person name="Spatafora J."/>
            <person name="Crous P."/>
            <person name="Grigoriev I."/>
        </authorList>
    </citation>
    <scope>NUCLEOTIDE SEQUENCE</scope>
    <source>
        <strain evidence="1">ATCC 200398</strain>
    </source>
</reference>
<organism evidence="1 2">
    <name type="scientific">Lindgomyces ingoldianus</name>
    <dbReference type="NCBI Taxonomy" id="673940"/>
    <lineage>
        <taxon>Eukaryota</taxon>
        <taxon>Fungi</taxon>
        <taxon>Dikarya</taxon>
        <taxon>Ascomycota</taxon>
        <taxon>Pezizomycotina</taxon>
        <taxon>Dothideomycetes</taxon>
        <taxon>Pleosporomycetidae</taxon>
        <taxon>Pleosporales</taxon>
        <taxon>Lindgomycetaceae</taxon>
        <taxon>Lindgomyces</taxon>
    </lineage>
</organism>
<evidence type="ECO:0000313" key="2">
    <source>
        <dbReference type="Proteomes" id="UP000799755"/>
    </source>
</evidence>
<dbReference type="EMBL" id="MU003568">
    <property type="protein sequence ID" value="KAF2462679.1"/>
    <property type="molecule type" value="Genomic_DNA"/>
</dbReference>
<name>A0ACB6Q763_9PLEO</name>
<sequence>MSAPSLPSSRAFITTLLNSLPALPPLSASATNTAAPTNPLNSVPESARKQLLTLHVLFPNELLPALDLLDRRLVTRFLIRGKPMGVGTGDTKGTMAAGKDAEGKSVLRGGQGDVARSTSDAMAEVEVEADETLAPHSHNLYAAMRATGQMENNPDMEMLDSSSPSSATLAHAEDGVHVPRILEQDADAALPKDTNAGAREVVVDTVYYVRSAQQKSSRYSSSYDSTTSYEVRLTAWNCSCPAFAFAAFPSLHPEPPIPQANAGEPQPRHTDLDLRVSHDKLRKEDEDQWSSGGLSLGDGMPPVCKHLLACVLVERCSLFSSFVENKDVGVEEAAGWAAGWGD</sequence>
<accession>A0ACB6Q763</accession>